<sequence>MTSLQSSTFYNHQSHNNDQQQQQQQQQQQHSQQPQNSQQQQDYHKLNKVPSVHNQPQYQQHHPLHQQQQQQQQQQPQLEHVPSNHTVNATSTTQDGSNSDMLNNSVTPMEDNNNLHTTAEAEDVGSSAAASVEATSTEQPFTHKHAMRRPRGQGGRFLTASEIAELEKKKKQEELEQQQGQQQQEQQQEQQQNNNW</sequence>
<evidence type="ECO:0000256" key="2">
    <source>
        <dbReference type="ARBA" id="ARBA00023015"/>
    </source>
</evidence>
<feature type="compositionally biased region" description="Basic residues" evidence="6">
    <location>
        <begin position="142"/>
        <end position="151"/>
    </location>
</feature>
<reference evidence="7" key="1">
    <citation type="submission" date="2020-03" db="EMBL/GenBank/DDBJ databases">
        <title>FDA dAtabase for Regulatory Grade micrObial Sequences (FDA-ARGOS): Supporting development and validation of Infectious Disease Dx tests.</title>
        <authorList>
            <person name="Campos J."/>
            <person name="Goldberg B."/>
            <person name="Tallon L."/>
            <person name="Sadzewicz L."/>
            <person name="Vavikolanu K."/>
            <person name="Mehta A."/>
            <person name="Aluvathingal J."/>
            <person name="Nadendla S."/>
            <person name="Nandy P."/>
            <person name="Geyer C."/>
            <person name="Yan Y."/>
            <person name="Sichtig H."/>
        </authorList>
    </citation>
    <scope>NUCLEOTIDE SEQUENCE [LARGE SCALE GENOMIC DNA]</scope>
    <source>
        <strain evidence="7">FDAARGOS_652</strain>
    </source>
</reference>
<dbReference type="EMBL" id="JABWAB010000002">
    <property type="protein sequence ID" value="KAF6057959.1"/>
    <property type="molecule type" value="Genomic_DNA"/>
</dbReference>
<feature type="compositionally biased region" description="Low complexity" evidence="6">
    <location>
        <begin position="124"/>
        <end position="138"/>
    </location>
</feature>
<dbReference type="AlphaFoldDB" id="A0A8X7NNW5"/>
<feature type="compositionally biased region" description="Low complexity" evidence="6">
    <location>
        <begin position="12"/>
        <end position="41"/>
    </location>
</feature>
<gene>
    <name evidence="7" type="ORF">FOB60_001421</name>
</gene>
<evidence type="ECO:0000313" key="7">
    <source>
        <dbReference type="EMBL" id="KAF6057959.1"/>
    </source>
</evidence>
<feature type="compositionally biased region" description="Polar residues" evidence="6">
    <location>
        <begin position="83"/>
        <end position="117"/>
    </location>
</feature>
<evidence type="ECO:0000256" key="5">
    <source>
        <dbReference type="ARBA" id="ARBA00023242"/>
    </source>
</evidence>
<name>A0A8X7NNW5_CANPA</name>
<feature type="compositionally biased region" description="Low complexity" evidence="6">
    <location>
        <begin position="177"/>
        <end position="196"/>
    </location>
</feature>
<dbReference type="PROSITE" id="PS51152">
    <property type="entry name" value="NFYA_HAP2_2"/>
    <property type="match status" value="1"/>
</dbReference>
<feature type="compositionally biased region" description="Basic and acidic residues" evidence="6">
    <location>
        <begin position="165"/>
        <end position="174"/>
    </location>
</feature>
<evidence type="ECO:0000256" key="6">
    <source>
        <dbReference type="SAM" id="MobiDB-lite"/>
    </source>
</evidence>
<dbReference type="Gene3D" id="6.10.250.2430">
    <property type="match status" value="1"/>
</dbReference>
<keyword evidence="2" id="KW-0805">Transcription regulation</keyword>
<dbReference type="GO" id="GO:0003677">
    <property type="term" value="F:DNA binding"/>
    <property type="evidence" value="ECO:0007669"/>
    <property type="project" value="UniProtKB-KW"/>
</dbReference>
<proteinExistence type="predicted"/>
<evidence type="ECO:0000256" key="3">
    <source>
        <dbReference type="ARBA" id="ARBA00023125"/>
    </source>
</evidence>
<accession>A0A8X7NNW5</accession>
<evidence type="ECO:0000256" key="4">
    <source>
        <dbReference type="ARBA" id="ARBA00023163"/>
    </source>
</evidence>
<evidence type="ECO:0000313" key="8">
    <source>
        <dbReference type="Proteomes" id="UP000590412"/>
    </source>
</evidence>
<evidence type="ECO:0000256" key="1">
    <source>
        <dbReference type="ARBA" id="ARBA00004123"/>
    </source>
</evidence>
<dbReference type="GO" id="GO:0005634">
    <property type="term" value="C:nucleus"/>
    <property type="evidence" value="ECO:0007669"/>
    <property type="project" value="UniProtKB-SubCell"/>
</dbReference>
<keyword evidence="4" id="KW-0804">Transcription</keyword>
<comment type="subcellular location">
    <subcellularLocation>
        <location evidence="1">Nucleus</location>
    </subcellularLocation>
</comment>
<dbReference type="GO" id="GO:0003700">
    <property type="term" value="F:DNA-binding transcription factor activity"/>
    <property type="evidence" value="ECO:0007669"/>
    <property type="project" value="InterPro"/>
</dbReference>
<dbReference type="Proteomes" id="UP000590412">
    <property type="component" value="Unassembled WGS sequence"/>
</dbReference>
<protein>
    <submittedName>
        <fullName evidence="7">CCAAT-binding transcription factor (CBF-B/NF-YA) subunit B family protein</fullName>
    </submittedName>
</protein>
<comment type="caution">
    <text evidence="7">The sequence shown here is derived from an EMBL/GenBank/DDBJ whole genome shotgun (WGS) entry which is preliminary data.</text>
</comment>
<feature type="compositionally biased region" description="Low complexity" evidence="6">
    <location>
        <begin position="55"/>
        <end position="77"/>
    </location>
</feature>
<organism evidence="7 8">
    <name type="scientific">Candida parapsilosis</name>
    <name type="common">Yeast</name>
    <dbReference type="NCBI Taxonomy" id="5480"/>
    <lineage>
        <taxon>Eukaryota</taxon>
        <taxon>Fungi</taxon>
        <taxon>Dikarya</taxon>
        <taxon>Ascomycota</taxon>
        <taxon>Saccharomycotina</taxon>
        <taxon>Pichiomycetes</taxon>
        <taxon>Debaryomycetaceae</taxon>
        <taxon>Candida/Lodderomyces clade</taxon>
        <taxon>Candida</taxon>
    </lineage>
</organism>
<keyword evidence="5" id="KW-0539">Nucleus</keyword>
<dbReference type="InterPro" id="IPR001289">
    <property type="entry name" value="NFYA"/>
</dbReference>
<feature type="region of interest" description="Disordered" evidence="6">
    <location>
        <begin position="1"/>
        <end position="196"/>
    </location>
</feature>
<feature type="compositionally biased region" description="Polar residues" evidence="6">
    <location>
        <begin position="1"/>
        <end position="11"/>
    </location>
</feature>
<keyword evidence="3" id="KW-0238">DNA-binding</keyword>